<keyword evidence="2" id="KW-1185">Reference proteome</keyword>
<evidence type="ECO:0000313" key="1">
    <source>
        <dbReference type="EMBL" id="RNF33715.1"/>
    </source>
</evidence>
<sequence>MATLAELQAYRERLLETRYSGIRSLTDQNGEQVHYRSQSEIERAIAALDAEIAALTSGRSNRIKPIMTKGLEP</sequence>
<organism evidence="1 2">
    <name type="scientific">Paracoccus methylarcula</name>
    <dbReference type="NCBI Taxonomy" id="72022"/>
    <lineage>
        <taxon>Bacteria</taxon>
        <taxon>Pseudomonadati</taxon>
        <taxon>Pseudomonadota</taxon>
        <taxon>Alphaproteobacteria</taxon>
        <taxon>Rhodobacterales</taxon>
        <taxon>Paracoccaceae</taxon>
        <taxon>Paracoccus</taxon>
    </lineage>
</organism>
<dbReference type="EMBL" id="PXNQ02000009">
    <property type="protein sequence ID" value="RNF33715.1"/>
    <property type="molecule type" value="Genomic_DNA"/>
</dbReference>
<name>A0A3R7NAW9_9RHOB</name>
<evidence type="ECO:0000313" key="2">
    <source>
        <dbReference type="Proteomes" id="UP000238137"/>
    </source>
</evidence>
<gene>
    <name evidence="1" type="ORF">A7A09_014590</name>
</gene>
<dbReference type="AlphaFoldDB" id="A0A3R7NAW9"/>
<accession>A0A3R7NAW9</accession>
<dbReference type="OrthoDB" id="7873006at2"/>
<comment type="caution">
    <text evidence="1">The sequence shown here is derived from an EMBL/GenBank/DDBJ whole genome shotgun (WGS) entry which is preliminary data.</text>
</comment>
<protein>
    <submittedName>
        <fullName evidence="1">Uncharacterized protein</fullName>
    </submittedName>
</protein>
<dbReference type="Proteomes" id="UP000238137">
    <property type="component" value="Unassembled WGS sequence"/>
</dbReference>
<reference evidence="1" key="1">
    <citation type="submission" date="2018-05" db="EMBL/GenBank/DDBJ databases">
        <title>Reclassification of Methylarcula marina and Methylarcula terricola as Paracoccus methylarcula sp.nov., comb.nov. and Paracoccus terricola comb.nov.</title>
        <authorList>
            <person name="Shmareva M.N."/>
            <person name="Doronina N.V."/>
            <person name="Vasilenko O.V."/>
            <person name="Tarlachkov S.V."/>
            <person name="Trotsenko Y.A."/>
        </authorList>
    </citation>
    <scope>NUCLEOTIDE SEQUENCE [LARGE SCALE GENOMIC DNA]</scope>
    <source>
        <strain evidence="1">VKM B-2159</strain>
    </source>
</reference>
<dbReference type="RefSeq" id="WP_106692092.1">
    <property type="nucleotide sequence ID" value="NZ_PXNQ02000009.1"/>
</dbReference>
<proteinExistence type="predicted"/>
<dbReference type="NCBIfam" id="NF047331">
    <property type="entry name" value="phage_HTJ"/>
    <property type="match status" value="1"/>
</dbReference>